<name>A0A1M6ZQZ6_9FIRM</name>
<reference evidence="1 2" key="1">
    <citation type="submission" date="2016-11" db="EMBL/GenBank/DDBJ databases">
        <authorList>
            <person name="Jaros S."/>
            <person name="Januszkiewicz K."/>
            <person name="Wedrychowicz H."/>
        </authorList>
    </citation>
    <scope>NUCLEOTIDE SEQUENCE [LARGE SCALE GENOMIC DNA]</scope>
    <source>
        <strain evidence="1 2">DSM 14214</strain>
    </source>
</reference>
<proteinExistence type="predicted"/>
<keyword evidence="2" id="KW-1185">Reference proteome</keyword>
<accession>A0A1M6ZQZ6</accession>
<evidence type="ECO:0000313" key="2">
    <source>
        <dbReference type="Proteomes" id="UP000183975"/>
    </source>
</evidence>
<sequence>MKLPQLLMKTEASLQKICLPELKIVDEISGIEYIVAGGSNEGTETLES</sequence>
<organism evidence="1 2">
    <name type="scientific">Anaerotignum lactatifermentans DSM 14214</name>
    <dbReference type="NCBI Taxonomy" id="1121323"/>
    <lineage>
        <taxon>Bacteria</taxon>
        <taxon>Bacillati</taxon>
        <taxon>Bacillota</taxon>
        <taxon>Clostridia</taxon>
        <taxon>Lachnospirales</taxon>
        <taxon>Anaerotignaceae</taxon>
        <taxon>Anaerotignum</taxon>
    </lineage>
</organism>
<gene>
    <name evidence="1" type="ORF">SAMN02745138_03265</name>
</gene>
<dbReference type="AlphaFoldDB" id="A0A1M6ZQZ6"/>
<dbReference type="Proteomes" id="UP000183975">
    <property type="component" value="Unassembled WGS sequence"/>
</dbReference>
<protein>
    <submittedName>
        <fullName evidence="1">Uncharacterized protein</fullName>
    </submittedName>
</protein>
<dbReference type="EMBL" id="FRAH01000093">
    <property type="protein sequence ID" value="SHL32864.1"/>
    <property type="molecule type" value="Genomic_DNA"/>
</dbReference>
<evidence type="ECO:0000313" key="1">
    <source>
        <dbReference type="EMBL" id="SHL32864.1"/>
    </source>
</evidence>